<dbReference type="EMBL" id="JARBHA010000016">
    <property type="protein sequence ID" value="KAJ9679664.1"/>
    <property type="molecule type" value="Genomic_DNA"/>
</dbReference>
<sequence>MGSVAGFIRPMITLIRLISRNSLRWHGMGTNMYPSSSLLGNIKGQMHALTNPLQLSPLLMVLLEWHRTLIVELQAGIRTC</sequence>
<evidence type="ECO:0000313" key="1">
    <source>
        <dbReference type="EMBL" id="KAJ9679664.1"/>
    </source>
</evidence>
<dbReference type="Proteomes" id="UP001168098">
    <property type="component" value="Unassembled WGS sequence"/>
</dbReference>
<dbReference type="AlphaFoldDB" id="A0AA38Z0A4"/>
<accession>A0AA38Z0A4</accession>
<reference evidence="1 2" key="1">
    <citation type="journal article" date="2023" name="BMC Biotechnol.">
        <title>Vitis rotundifolia cv Carlos genome sequencing.</title>
        <authorList>
            <person name="Huff M."/>
            <person name="Hulse-Kemp A."/>
            <person name="Scheffler B."/>
            <person name="Youngblood R."/>
            <person name="Simpson S."/>
            <person name="Babiker E."/>
            <person name="Staton M."/>
        </authorList>
    </citation>
    <scope>NUCLEOTIDE SEQUENCE [LARGE SCALE GENOMIC DNA]</scope>
    <source>
        <tissue evidence="1">Leaf</tissue>
    </source>
</reference>
<gene>
    <name evidence="1" type="ORF">PVL29_021558</name>
</gene>
<comment type="caution">
    <text evidence="1">The sequence shown here is derived from an EMBL/GenBank/DDBJ whole genome shotgun (WGS) entry which is preliminary data.</text>
</comment>
<name>A0AA38Z0A4_VITRO</name>
<proteinExistence type="predicted"/>
<evidence type="ECO:0000313" key="2">
    <source>
        <dbReference type="Proteomes" id="UP001168098"/>
    </source>
</evidence>
<keyword evidence="2" id="KW-1185">Reference proteome</keyword>
<organism evidence="1 2">
    <name type="scientific">Vitis rotundifolia</name>
    <name type="common">Muscadine grape</name>
    <dbReference type="NCBI Taxonomy" id="103349"/>
    <lineage>
        <taxon>Eukaryota</taxon>
        <taxon>Viridiplantae</taxon>
        <taxon>Streptophyta</taxon>
        <taxon>Embryophyta</taxon>
        <taxon>Tracheophyta</taxon>
        <taxon>Spermatophyta</taxon>
        <taxon>Magnoliopsida</taxon>
        <taxon>eudicotyledons</taxon>
        <taxon>Gunneridae</taxon>
        <taxon>Pentapetalae</taxon>
        <taxon>rosids</taxon>
        <taxon>Vitales</taxon>
        <taxon>Vitaceae</taxon>
        <taxon>Viteae</taxon>
        <taxon>Vitis</taxon>
    </lineage>
</organism>
<protein>
    <submittedName>
        <fullName evidence="1">Uncharacterized protein</fullName>
    </submittedName>
</protein>